<proteinExistence type="predicted"/>
<evidence type="ECO:0000313" key="2">
    <source>
        <dbReference type="Proteomes" id="UP000289954"/>
    </source>
</evidence>
<reference evidence="1 2" key="1">
    <citation type="submission" date="2019-01" db="EMBL/GenBank/DDBJ databases">
        <title>Draft genome sequence of Cellulomonas takizawaensis strain TKZ-21.</title>
        <authorList>
            <person name="Yamamura H."/>
            <person name="Hayashi T."/>
            <person name="Hamada M."/>
            <person name="Serisawa Y."/>
            <person name="Matsuyama K."/>
            <person name="Nakagawa Y."/>
            <person name="Otoguro M."/>
            <person name="Yanagida F."/>
            <person name="Hayakawa M."/>
        </authorList>
    </citation>
    <scope>NUCLEOTIDE SEQUENCE [LARGE SCALE GENOMIC DNA]</scope>
    <source>
        <strain evidence="1 2">NBRC12680</strain>
    </source>
</reference>
<name>A0A402DV37_9CELL</name>
<dbReference type="Proteomes" id="UP000289954">
    <property type="component" value="Unassembled WGS sequence"/>
</dbReference>
<dbReference type="OrthoDB" id="4823019at2"/>
<gene>
    <name evidence="1" type="ORF">CBZ_29920</name>
</gene>
<sequence length="271" mass="27709">MPSIVVAGLVAAPAPLPAPPGSRPSAVVAPEDLAGPGDAHLAGASHALLLGERRHEVLVRRQAAALADRGLAVAWRTLPHGPGAILLLAAQGASAALSPGETVAYVEALADRTWSGAWTPSVANLAEPQPTMSQHLRSVAPGGEGFVVTMSGPAPAVRGVGQRTEPDEPAVERGTLYCADLERVPARAREQLLAASGCSTVVDLPSLRVESSDRLGTTKAVEAVALPGGAGVYLPALTGRCPTCAEPVFVDYCPFCHVRRTSSVEPRGALA</sequence>
<evidence type="ECO:0000313" key="1">
    <source>
        <dbReference type="EMBL" id="GCE77936.1"/>
    </source>
</evidence>
<protein>
    <submittedName>
        <fullName evidence="1">Uncharacterized protein</fullName>
    </submittedName>
</protein>
<organism evidence="1 2">
    <name type="scientific">Cellulomonas biazotea</name>
    <dbReference type="NCBI Taxonomy" id="1709"/>
    <lineage>
        <taxon>Bacteria</taxon>
        <taxon>Bacillati</taxon>
        <taxon>Actinomycetota</taxon>
        <taxon>Actinomycetes</taxon>
        <taxon>Micrococcales</taxon>
        <taxon>Cellulomonadaceae</taxon>
        <taxon>Cellulomonas</taxon>
    </lineage>
</organism>
<dbReference type="AlphaFoldDB" id="A0A402DV37"/>
<accession>A0A402DV37</accession>
<comment type="caution">
    <text evidence="1">The sequence shown here is derived from an EMBL/GenBank/DDBJ whole genome shotgun (WGS) entry which is preliminary data.</text>
</comment>
<keyword evidence="2" id="KW-1185">Reference proteome</keyword>
<dbReference type="EMBL" id="BIMR01000277">
    <property type="protein sequence ID" value="GCE77936.1"/>
    <property type="molecule type" value="Genomic_DNA"/>
</dbReference>
<dbReference type="RefSeq" id="WP_130782560.1">
    <property type="nucleotide sequence ID" value="NZ_BIMR01000277.1"/>
</dbReference>